<keyword evidence="5" id="KW-1185">Reference proteome</keyword>
<dbReference type="PRINTS" id="PR00080">
    <property type="entry name" value="SDRFAMILY"/>
</dbReference>
<accession>A0A7W9TYG6</accession>
<keyword evidence="1" id="KW-0521">NADP</keyword>
<gene>
    <name evidence="4" type="ORF">F4827_003524</name>
</gene>
<comment type="caution">
    <text evidence="4">The sequence shown here is derived from an EMBL/GenBank/DDBJ whole genome shotgun (WGS) entry which is preliminary data.</text>
</comment>
<dbReference type="InterPro" id="IPR051468">
    <property type="entry name" value="Fungal_SecMetab_SDRs"/>
</dbReference>
<organism evidence="4 5">
    <name type="scientific">Paraburkholderia bannensis</name>
    <dbReference type="NCBI Taxonomy" id="765414"/>
    <lineage>
        <taxon>Bacteria</taxon>
        <taxon>Pseudomonadati</taxon>
        <taxon>Pseudomonadota</taxon>
        <taxon>Betaproteobacteria</taxon>
        <taxon>Burkholderiales</taxon>
        <taxon>Burkholderiaceae</taxon>
        <taxon>Paraburkholderia</taxon>
    </lineage>
</organism>
<name>A0A7W9TYG6_9BURK</name>
<dbReference type="GO" id="GO:0005737">
    <property type="term" value="C:cytoplasm"/>
    <property type="evidence" value="ECO:0007669"/>
    <property type="project" value="TreeGrafter"/>
</dbReference>
<dbReference type="PANTHER" id="PTHR43544:SF7">
    <property type="entry name" value="NADB-LER2"/>
    <property type="match status" value="1"/>
</dbReference>
<dbReference type="PROSITE" id="PS00061">
    <property type="entry name" value="ADH_SHORT"/>
    <property type="match status" value="1"/>
</dbReference>
<dbReference type="GO" id="GO:0016491">
    <property type="term" value="F:oxidoreductase activity"/>
    <property type="evidence" value="ECO:0007669"/>
    <property type="project" value="UniProtKB-KW"/>
</dbReference>
<evidence type="ECO:0000313" key="5">
    <source>
        <dbReference type="Proteomes" id="UP000571554"/>
    </source>
</evidence>
<dbReference type="SUPFAM" id="SSF51735">
    <property type="entry name" value="NAD(P)-binding Rossmann-fold domains"/>
    <property type="match status" value="1"/>
</dbReference>
<sequence>MKSAVTETNRIALVTGASRGLGLETARQLLAQGDTVYIGVRTVSQELTKLVKLHGARARCRIIDVTKSADVERALDEISREHGKLDVLVNNAAIHYDTWQTASRSDMNAVEEAFATNLLGAWRTSLAFAPLLEQARPGVIVNVSSRAGALNRIDASAPAYGVTKAALNALTISLAKDFADRHVLVNAVCPGWVATDMGGHGGRPVSKGAAGIVWAANLAADGPSGGFFRDGEPISWLDG</sequence>
<proteinExistence type="inferred from homology"/>
<dbReference type="RefSeq" id="WP_183725253.1">
    <property type="nucleotide sequence ID" value="NZ_JACHBW010000009.1"/>
</dbReference>
<dbReference type="InterPro" id="IPR020904">
    <property type="entry name" value="Sc_DH/Rdtase_CS"/>
</dbReference>
<dbReference type="Pfam" id="PF00106">
    <property type="entry name" value="adh_short"/>
    <property type="match status" value="1"/>
</dbReference>
<evidence type="ECO:0000256" key="1">
    <source>
        <dbReference type="ARBA" id="ARBA00022857"/>
    </source>
</evidence>
<dbReference type="InterPro" id="IPR036291">
    <property type="entry name" value="NAD(P)-bd_dom_sf"/>
</dbReference>
<evidence type="ECO:0000256" key="2">
    <source>
        <dbReference type="ARBA" id="ARBA00023002"/>
    </source>
</evidence>
<comment type="similarity">
    <text evidence="3">Belongs to the short-chain dehydrogenases/reductases (SDR) family.</text>
</comment>
<dbReference type="Gene3D" id="3.40.50.720">
    <property type="entry name" value="NAD(P)-binding Rossmann-like Domain"/>
    <property type="match status" value="1"/>
</dbReference>
<dbReference type="PRINTS" id="PR00081">
    <property type="entry name" value="GDHRDH"/>
</dbReference>
<dbReference type="InterPro" id="IPR002347">
    <property type="entry name" value="SDR_fam"/>
</dbReference>
<dbReference type="Proteomes" id="UP000571554">
    <property type="component" value="Unassembled WGS sequence"/>
</dbReference>
<evidence type="ECO:0000313" key="4">
    <source>
        <dbReference type="EMBL" id="MBB6103669.1"/>
    </source>
</evidence>
<dbReference type="AlphaFoldDB" id="A0A7W9TYG6"/>
<protein>
    <submittedName>
        <fullName evidence="4">NAD(P)-dependent dehydrogenase (Short-subunit alcohol dehydrogenase family)</fullName>
    </submittedName>
</protein>
<dbReference type="PANTHER" id="PTHR43544">
    <property type="entry name" value="SHORT-CHAIN DEHYDROGENASE/REDUCTASE"/>
    <property type="match status" value="1"/>
</dbReference>
<dbReference type="EMBL" id="JACHBW010000009">
    <property type="protein sequence ID" value="MBB6103669.1"/>
    <property type="molecule type" value="Genomic_DNA"/>
</dbReference>
<keyword evidence="2" id="KW-0560">Oxidoreductase</keyword>
<evidence type="ECO:0000256" key="3">
    <source>
        <dbReference type="RuleBase" id="RU000363"/>
    </source>
</evidence>
<reference evidence="4 5" key="1">
    <citation type="submission" date="2020-08" db="EMBL/GenBank/DDBJ databases">
        <title>Above-ground endophytic microbial communities from plants in different locations in the United States.</title>
        <authorList>
            <person name="Frank C."/>
        </authorList>
    </citation>
    <scope>NUCLEOTIDE SEQUENCE [LARGE SCALE GENOMIC DNA]</scope>
    <source>
        <strain evidence="4 5">WP4_2_2</strain>
    </source>
</reference>